<dbReference type="InterPro" id="IPR020904">
    <property type="entry name" value="Sc_DH/Rdtase_CS"/>
</dbReference>
<keyword evidence="2" id="KW-0560">Oxidoreductase</keyword>
<evidence type="ECO:0000256" key="1">
    <source>
        <dbReference type="ARBA" id="ARBA00006484"/>
    </source>
</evidence>
<dbReference type="PANTHER" id="PTHR44196">
    <property type="entry name" value="DEHYDROGENASE/REDUCTASE SDR FAMILY MEMBER 7B"/>
    <property type="match status" value="1"/>
</dbReference>
<organism evidence="3 4">
    <name type="scientific">Rheinheimera mesophila</name>
    <dbReference type="NCBI Taxonomy" id="1547515"/>
    <lineage>
        <taxon>Bacteria</taxon>
        <taxon>Pseudomonadati</taxon>
        <taxon>Pseudomonadota</taxon>
        <taxon>Gammaproteobacteria</taxon>
        <taxon>Chromatiales</taxon>
        <taxon>Chromatiaceae</taxon>
        <taxon>Rheinheimera</taxon>
    </lineage>
</organism>
<dbReference type="OrthoDB" id="335726at2"/>
<dbReference type="GO" id="GO:0016020">
    <property type="term" value="C:membrane"/>
    <property type="evidence" value="ECO:0007669"/>
    <property type="project" value="TreeGrafter"/>
</dbReference>
<dbReference type="InterPro" id="IPR002347">
    <property type="entry name" value="SDR_fam"/>
</dbReference>
<protein>
    <submittedName>
        <fullName evidence="3">SDR family NAD(P)-dependent oxidoreductase</fullName>
    </submittedName>
</protein>
<dbReference type="RefSeq" id="WP_046519559.1">
    <property type="nucleotide sequence ID" value="NZ_LAVS01000013.1"/>
</dbReference>
<dbReference type="Gene3D" id="3.40.50.720">
    <property type="entry name" value="NAD(P)-binding Rossmann-like Domain"/>
    <property type="match status" value="1"/>
</dbReference>
<dbReference type="Pfam" id="PF00106">
    <property type="entry name" value="adh_short"/>
    <property type="match status" value="1"/>
</dbReference>
<comment type="caution">
    <text evidence="3">The sequence shown here is derived from an EMBL/GenBank/DDBJ whole genome shotgun (WGS) entry which is preliminary data.</text>
</comment>
<comment type="similarity">
    <text evidence="1">Belongs to the short-chain dehydrogenases/reductases (SDR) family.</text>
</comment>
<dbReference type="PROSITE" id="PS00061">
    <property type="entry name" value="ADH_SHORT"/>
    <property type="match status" value="1"/>
</dbReference>
<dbReference type="PRINTS" id="PR00081">
    <property type="entry name" value="GDHRDH"/>
</dbReference>
<dbReference type="Proteomes" id="UP000276260">
    <property type="component" value="Unassembled WGS sequence"/>
</dbReference>
<sequence>MSRYCLITGASSGLGRELAIQYADQGWQVIAVARSVNALNELHNQHKSIHALPLDLTDTASFAAAVEQLSQQIPALDLVILNAGSCDYVDAMDLPLDIFDRTMALNFQAQVASVKLLLPLLQKSEDATLAIVSSLAHLFPFTKAQAYGASKAALSYFTDSLRVDLTETAVAVCLIEPGFVDTPLTQKNDFKMPFLLQVGDAAARIRRGIDRRQQRIRFPKRLVWSLHLLNLLPYGLRCKVAAGMRQS</sequence>
<dbReference type="AlphaFoldDB" id="A0A3P3QQL2"/>
<name>A0A3P3QQL2_9GAMM</name>
<reference evidence="3 4" key="1">
    <citation type="submission" date="2018-11" db="EMBL/GenBank/DDBJ databases">
        <title>Draft genome analysis of Rheinheimera mesophila isolated from an industrial waste site.</title>
        <authorList>
            <person name="Yu Q."/>
            <person name="Qi Y."/>
            <person name="Zhang H."/>
            <person name="Lu Y."/>
            <person name="Pu J."/>
        </authorList>
    </citation>
    <scope>NUCLEOTIDE SEQUENCE [LARGE SCALE GENOMIC DNA]</scope>
    <source>
        <strain evidence="3 4">IITR13</strain>
    </source>
</reference>
<evidence type="ECO:0000313" key="4">
    <source>
        <dbReference type="Proteomes" id="UP000276260"/>
    </source>
</evidence>
<gene>
    <name evidence="3" type="ORF">EIK76_04430</name>
</gene>
<accession>A0A3P3QQL2</accession>
<proteinExistence type="inferred from homology"/>
<keyword evidence="4" id="KW-1185">Reference proteome</keyword>
<dbReference type="SUPFAM" id="SSF51735">
    <property type="entry name" value="NAD(P)-binding Rossmann-fold domains"/>
    <property type="match status" value="1"/>
</dbReference>
<dbReference type="GO" id="GO:0016491">
    <property type="term" value="F:oxidoreductase activity"/>
    <property type="evidence" value="ECO:0007669"/>
    <property type="project" value="UniProtKB-KW"/>
</dbReference>
<evidence type="ECO:0000256" key="2">
    <source>
        <dbReference type="ARBA" id="ARBA00023002"/>
    </source>
</evidence>
<dbReference type="EMBL" id="RRCF01000001">
    <property type="protein sequence ID" value="RRJ23325.1"/>
    <property type="molecule type" value="Genomic_DNA"/>
</dbReference>
<evidence type="ECO:0000313" key="3">
    <source>
        <dbReference type="EMBL" id="RRJ23325.1"/>
    </source>
</evidence>
<dbReference type="InterPro" id="IPR036291">
    <property type="entry name" value="NAD(P)-bd_dom_sf"/>
</dbReference>
<dbReference type="PANTHER" id="PTHR44196:SF1">
    <property type="entry name" value="DEHYDROGENASE_REDUCTASE SDR FAMILY MEMBER 7B"/>
    <property type="match status" value="1"/>
</dbReference>